<sequence length="62" mass="7022">DGFKVSHSLKLTSFSHSNLSLQGFVLRRRLSQQINSNLKAKFLNWKGRYSPSRPPPGITPLI</sequence>
<evidence type="ECO:0000313" key="1">
    <source>
        <dbReference type="EMBL" id="CDW28508.1"/>
    </source>
</evidence>
<proteinExistence type="predicted"/>
<feature type="non-terminal residue" evidence="1">
    <location>
        <position position="1"/>
    </location>
</feature>
<dbReference type="EMBL" id="HACA01011147">
    <property type="protein sequence ID" value="CDW28508.1"/>
    <property type="molecule type" value="Transcribed_RNA"/>
</dbReference>
<reference evidence="1" key="1">
    <citation type="submission" date="2014-05" db="EMBL/GenBank/DDBJ databases">
        <authorList>
            <person name="Chronopoulou M."/>
        </authorList>
    </citation>
    <scope>NUCLEOTIDE SEQUENCE</scope>
    <source>
        <tissue evidence="1">Whole organism</tissue>
    </source>
</reference>
<accession>A0A0K2TR56</accession>
<organism evidence="1">
    <name type="scientific">Lepeophtheirus salmonis</name>
    <name type="common">Salmon louse</name>
    <name type="synonym">Caligus salmonis</name>
    <dbReference type="NCBI Taxonomy" id="72036"/>
    <lineage>
        <taxon>Eukaryota</taxon>
        <taxon>Metazoa</taxon>
        <taxon>Ecdysozoa</taxon>
        <taxon>Arthropoda</taxon>
        <taxon>Crustacea</taxon>
        <taxon>Multicrustacea</taxon>
        <taxon>Hexanauplia</taxon>
        <taxon>Copepoda</taxon>
        <taxon>Siphonostomatoida</taxon>
        <taxon>Caligidae</taxon>
        <taxon>Lepeophtheirus</taxon>
    </lineage>
</organism>
<dbReference type="AlphaFoldDB" id="A0A0K2TR56"/>
<name>A0A0K2TR56_LEPSM</name>
<protein>
    <submittedName>
        <fullName evidence="1">Uncharacterized protein</fullName>
    </submittedName>
</protein>